<accession>A0A6I3SQN7</accession>
<evidence type="ECO:0000313" key="4">
    <source>
        <dbReference type="EMBL" id="MTV51026.1"/>
    </source>
</evidence>
<feature type="domain" description="Anti-sigma factor RsgI-like middle" evidence="3">
    <location>
        <begin position="97"/>
        <end position="202"/>
    </location>
</feature>
<dbReference type="AlphaFoldDB" id="A0A6I3SQN7"/>
<evidence type="ECO:0000256" key="1">
    <source>
        <dbReference type="SAM" id="MobiDB-lite"/>
    </source>
</evidence>
<dbReference type="OrthoDB" id="1793324at2"/>
<feature type="region of interest" description="Disordered" evidence="1">
    <location>
        <begin position="204"/>
        <end position="293"/>
    </location>
</feature>
<keyword evidence="5" id="KW-1185">Reference proteome</keyword>
<dbReference type="RefSeq" id="WP_155478107.1">
    <property type="nucleotide sequence ID" value="NZ_WNKU01000061.1"/>
</dbReference>
<feature type="transmembrane region" description="Helical" evidence="2">
    <location>
        <begin position="70"/>
        <end position="87"/>
    </location>
</feature>
<feature type="compositionally biased region" description="Basic and acidic residues" evidence="1">
    <location>
        <begin position="204"/>
        <end position="253"/>
    </location>
</feature>
<evidence type="ECO:0000313" key="5">
    <source>
        <dbReference type="Proteomes" id="UP000430670"/>
    </source>
</evidence>
<dbReference type="EMBL" id="WNKU01000061">
    <property type="protein sequence ID" value="MTV51026.1"/>
    <property type="molecule type" value="Genomic_DNA"/>
</dbReference>
<organism evidence="4 5">
    <name type="scientific">Heliobacterium mobile</name>
    <name type="common">Heliobacillus mobilis</name>
    <dbReference type="NCBI Taxonomy" id="28064"/>
    <lineage>
        <taxon>Bacteria</taxon>
        <taxon>Bacillati</taxon>
        <taxon>Bacillota</taxon>
        <taxon>Clostridia</taxon>
        <taxon>Eubacteriales</taxon>
        <taxon>Heliobacteriaceae</taxon>
        <taxon>Heliobacterium</taxon>
    </lineage>
</organism>
<sequence>MGNTNVIIVQVNEKDMVVLSEAGDFLRVPRPMEAVRAGQTFCIAARVDEREQWTDWIETLKKKMTTQRRYWAAAALMLIAIGFSFVANEITPQPAVASMVVDMGPKIELLTDDQGRVIEAKSDSVAGERLLKGVSIDKLPAEEALSILVHKAVADGLVYDKAERQPAIVTWSPLPGHLEYVPPLSQEMLQHQLEDTLNKLKEPNIQESTHQEEALPSKESAKKDGRKDYLNLKPHKDDESIINKEVNKEEKVTKKSVKSDANSSVDNDSNGNKEREEGRNEKGLNKEKGQKKH</sequence>
<feature type="compositionally biased region" description="Basic and acidic residues" evidence="1">
    <location>
        <begin position="271"/>
        <end position="293"/>
    </location>
</feature>
<keyword evidence="2" id="KW-0812">Transmembrane</keyword>
<reference evidence="4 5" key="1">
    <citation type="submission" date="2019-11" db="EMBL/GenBank/DDBJ databases">
        <title>Whole-genome sequence of a the green, strictly anaerobic photosynthetic bacterium Heliobacillus mobilis DSM 6151.</title>
        <authorList>
            <person name="Kyndt J.A."/>
            <person name="Meyer T.E."/>
        </authorList>
    </citation>
    <scope>NUCLEOTIDE SEQUENCE [LARGE SCALE GENOMIC DNA]</scope>
    <source>
        <strain evidence="4 5">DSM 6151</strain>
    </source>
</reference>
<dbReference type="Pfam" id="PF23750">
    <property type="entry name" value="RsgI_M"/>
    <property type="match status" value="1"/>
</dbReference>
<feature type="compositionally biased region" description="Low complexity" evidence="1">
    <location>
        <begin position="259"/>
        <end position="270"/>
    </location>
</feature>
<dbReference type="Proteomes" id="UP000430670">
    <property type="component" value="Unassembled WGS sequence"/>
</dbReference>
<keyword evidence="2" id="KW-1133">Transmembrane helix</keyword>
<protein>
    <recommendedName>
        <fullName evidence="3">Anti-sigma factor RsgI-like middle domain-containing protein</fullName>
    </recommendedName>
</protein>
<dbReference type="InterPro" id="IPR055431">
    <property type="entry name" value="RsgI_M"/>
</dbReference>
<name>A0A6I3SQN7_HELMO</name>
<evidence type="ECO:0000256" key="2">
    <source>
        <dbReference type="SAM" id="Phobius"/>
    </source>
</evidence>
<proteinExistence type="predicted"/>
<gene>
    <name evidence="4" type="ORF">GJ688_19175</name>
</gene>
<keyword evidence="2" id="KW-0472">Membrane</keyword>
<comment type="caution">
    <text evidence="4">The sequence shown here is derived from an EMBL/GenBank/DDBJ whole genome shotgun (WGS) entry which is preliminary data.</text>
</comment>
<evidence type="ECO:0000259" key="3">
    <source>
        <dbReference type="Pfam" id="PF23750"/>
    </source>
</evidence>